<evidence type="ECO:0000313" key="2">
    <source>
        <dbReference type="Proteomes" id="UP000199766"/>
    </source>
</evidence>
<dbReference type="EMBL" id="FOGD01000007">
    <property type="protein sequence ID" value="SER35029.1"/>
    <property type="molecule type" value="Genomic_DNA"/>
</dbReference>
<dbReference type="AlphaFoldDB" id="A0A1H9NHA2"/>
<organism evidence="1 2">
    <name type="scientific">Giesbergeria anulus</name>
    <dbReference type="NCBI Taxonomy" id="180197"/>
    <lineage>
        <taxon>Bacteria</taxon>
        <taxon>Pseudomonadati</taxon>
        <taxon>Pseudomonadota</taxon>
        <taxon>Betaproteobacteria</taxon>
        <taxon>Burkholderiales</taxon>
        <taxon>Comamonadaceae</taxon>
        <taxon>Giesbergeria</taxon>
    </lineage>
</organism>
<proteinExistence type="predicted"/>
<protein>
    <submittedName>
        <fullName evidence="1">Uncharacterized protein</fullName>
    </submittedName>
</protein>
<name>A0A1H9NHA2_9BURK</name>
<gene>
    <name evidence="1" type="ORF">SAMN02982919_02210</name>
</gene>
<sequence length="51" mass="5790">MKFTVRKIFQYTEEVEVEADNSTQAKKLAESTDGEVNHDDTLIDCEIIGVE</sequence>
<accession>A0A1H9NHA2</accession>
<evidence type="ECO:0000313" key="1">
    <source>
        <dbReference type="EMBL" id="SER35029.1"/>
    </source>
</evidence>
<keyword evidence="2" id="KW-1185">Reference proteome</keyword>
<dbReference type="STRING" id="180197.SAMN02982919_02210"/>
<dbReference type="Proteomes" id="UP000199766">
    <property type="component" value="Unassembled WGS sequence"/>
</dbReference>
<reference evidence="1 2" key="1">
    <citation type="submission" date="2016-10" db="EMBL/GenBank/DDBJ databases">
        <authorList>
            <person name="de Groot N.N."/>
        </authorList>
    </citation>
    <scope>NUCLEOTIDE SEQUENCE [LARGE SCALE GENOMIC DNA]</scope>
    <source>
        <strain evidence="1 2">ATCC 35958</strain>
    </source>
</reference>
<dbReference type="RefSeq" id="WP_177172879.1">
    <property type="nucleotide sequence ID" value="NZ_FOGD01000007.1"/>
</dbReference>